<dbReference type="STRING" id="195883.A0A482XFX9"/>
<keyword evidence="3 6" id="KW-0732">Signal</keyword>
<gene>
    <name evidence="8" type="ORF">LSTR_LSTR003818</name>
</gene>
<evidence type="ECO:0000313" key="9">
    <source>
        <dbReference type="Proteomes" id="UP000291343"/>
    </source>
</evidence>
<dbReference type="InterPro" id="IPR039596">
    <property type="entry name" value="GAS1"/>
</dbReference>
<reference evidence="8 9" key="1">
    <citation type="journal article" date="2017" name="Gigascience">
        <title>Genome sequence of the small brown planthopper, Laodelphax striatellus.</title>
        <authorList>
            <person name="Zhu J."/>
            <person name="Jiang F."/>
            <person name="Wang X."/>
            <person name="Yang P."/>
            <person name="Bao Y."/>
            <person name="Zhao W."/>
            <person name="Wang W."/>
            <person name="Lu H."/>
            <person name="Wang Q."/>
            <person name="Cui N."/>
            <person name="Li J."/>
            <person name="Chen X."/>
            <person name="Luo L."/>
            <person name="Yu J."/>
            <person name="Kang L."/>
            <person name="Cui F."/>
        </authorList>
    </citation>
    <scope>NUCLEOTIDE SEQUENCE [LARGE SCALE GENOMIC DNA]</scope>
    <source>
        <strain evidence="8">Lst14</strain>
    </source>
</reference>
<dbReference type="GO" id="GO:0051726">
    <property type="term" value="P:regulation of cell cycle"/>
    <property type="evidence" value="ECO:0007669"/>
    <property type="project" value="InterPro"/>
</dbReference>
<dbReference type="PANTHER" id="PTHR16840:SF3">
    <property type="entry name" value="GROWTH ARREST-SPECIFIC PROTEIN 1"/>
    <property type="match status" value="1"/>
</dbReference>
<feature type="domain" description="GDNF/GAS1" evidence="7">
    <location>
        <begin position="137"/>
        <end position="212"/>
    </location>
</feature>
<sequence length="280" mass="30953">MVLWRLDGAAGGTCAAVALLVVQLLVAVAAEHEESSTNSSSCEAVRLKCIYNAGCSMALQNYMYGCSAVMHADPPYQHCPEPCQLSLIALTSTDDGRRLMTCHCKEDDNYCKASKARIEVCRPGVERAHLKETAVSCQVAQQICAADSQCLTALDYYHRFCRSMFEGRKCSYRCKNSISILRRQQKAAKLDTCLCDGQDKEKHECRKIRTNMDKLCFRRTHHHNATSSTEQPPLVSVNDENNELLVAAAAAHASHTASFAVNILLFSLLSLTFSLHHFAS</sequence>
<evidence type="ECO:0000256" key="6">
    <source>
        <dbReference type="SAM" id="SignalP"/>
    </source>
</evidence>
<evidence type="ECO:0000256" key="2">
    <source>
        <dbReference type="ARBA" id="ARBA00022475"/>
    </source>
</evidence>
<dbReference type="SMR" id="A0A482XFX9"/>
<dbReference type="Proteomes" id="UP000291343">
    <property type="component" value="Unassembled WGS sequence"/>
</dbReference>
<dbReference type="PANTHER" id="PTHR16840">
    <property type="entry name" value="GROWTH ARREST-SPECIFIC PROTEIN 1"/>
    <property type="match status" value="1"/>
</dbReference>
<evidence type="ECO:0000256" key="1">
    <source>
        <dbReference type="ARBA" id="ARBA00004236"/>
    </source>
</evidence>
<keyword evidence="2" id="KW-1003">Cell membrane</keyword>
<dbReference type="EMBL" id="QKKF02011224">
    <property type="protein sequence ID" value="RZF44178.1"/>
    <property type="molecule type" value="Genomic_DNA"/>
</dbReference>
<accession>A0A482XFX9</accession>
<proteinExistence type="predicted"/>
<dbReference type="OrthoDB" id="5950623at2759"/>
<evidence type="ECO:0000259" key="7">
    <source>
        <dbReference type="Pfam" id="PF02351"/>
    </source>
</evidence>
<comment type="caution">
    <text evidence="8">The sequence shown here is derived from an EMBL/GenBank/DDBJ whole genome shotgun (WGS) entry which is preliminary data.</text>
</comment>
<evidence type="ECO:0000256" key="5">
    <source>
        <dbReference type="ARBA" id="ARBA00023180"/>
    </source>
</evidence>
<name>A0A482XFX9_LAOST</name>
<dbReference type="InterPro" id="IPR016017">
    <property type="entry name" value="GDNF/GAS1"/>
</dbReference>
<evidence type="ECO:0000313" key="8">
    <source>
        <dbReference type="EMBL" id="RZF44178.1"/>
    </source>
</evidence>
<feature type="chain" id="PRO_5019739074" description="GDNF/GAS1 domain-containing protein" evidence="6">
    <location>
        <begin position="31"/>
        <end position="280"/>
    </location>
</feature>
<feature type="signal peptide" evidence="6">
    <location>
        <begin position="1"/>
        <end position="30"/>
    </location>
</feature>
<keyword evidence="9" id="KW-1185">Reference proteome</keyword>
<dbReference type="AlphaFoldDB" id="A0A482XFX9"/>
<dbReference type="InParanoid" id="A0A482XFX9"/>
<protein>
    <recommendedName>
        <fullName evidence="7">GDNF/GAS1 domain-containing protein</fullName>
    </recommendedName>
</protein>
<organism evidence="8 9">
    <name type="scientific">Laodelphax striatellus</name>
    <name type="common">Small brown planthopper</name>
    <name type="synonym">Delphax striatella</name>
    <dbReference type="NCBI Taxonomy" id="195883"/>
    <lineage>
        <taxon>Eukaryota</taxon>
        <taxon>Metazoa</taxon>
        <taxon>Ecdysozoa</taxon>
        <taxon>Arthropoda</taxon>
        <taxon>Hexapoda</taxon>
        <taxon>Insecta</taxon>
        <taxon>Pterygota</taxon>
        <taxon>Neoptera</taxon>
        <taxon>Paraneoptera</taxon>
        <taxon>Hemiptera</taxon>
        <taxon>Auchenorrhyncha</taxon>
        <taxon>Fulgoroidea</taxon>
        <taxon>Delphacidae</taxon>
        <taxon>Criomorphinae</taxon>
        <taxon>Laodelphax</taxon>
    </lineage>
</organism>
<evidence type="ECO:0000256" key="3">
    <source>
        <dbReference type="ARBA" id="ARBA00022729"/>
    </source>
</evidence>
<keyword evidence="4" id="KW-0472">Membrane</keyword>
<dbReference type="Pfam" id="PF02351">
    <property type="entry name" value="GDNF"/>
    <property type="match status" value="1"/>
</dbReference>
<evidence type="ECO:0000256" key="4">
    <source>
        <dbReference type="ARBA" id="ARBA00023136"/>
    </source>
</evidence>
<comment type="subcellular location">
    <subcellularLocation>
        <location evidence="1">Cell membrane</location>
    </subcellularLocation>
</comment>
<keyword evidence="5" id="KW-0325">Glycoprotein</keyword>
<dbReference type="GO" id="GO:0005886">
    <property type="term" value="C:plasma membrane"/>
    <property type="evidence" value="ECO:0007669"/>
    <property type="project" value="UniProtKB-SubCell"/>
</dbReference>